<evidence type="ECO:0000256" key="5">
    <source>
        <dbReference type="ARBA" id="ARBA00023128"/>
    </source>
</evidence>
<evidence type="ECO:0000256" key="1">
    <source>
        <dbReference type="ARBA" id="ARBA00004173"/>
    </source>
</evidence>
<dbReference type="EMBL" id="JAJTJA010000008">
    <property type="protein sequence ID" value="KAH8695295.1"/>
    <property type="molecule type" value="Genomic_DNA"/>
</dbReference>
<dbReference type="InterPro" id="IPR051035">
    <property type="entry name" value="Mito_inheritance_9"/>
</dbReference>
<organism evidence="7 8">
    <name type="scientific">Talaromyces proteolyticus</name>
    <dbReference type="NCBI Taxonomy" id="1131652"/>
    <lineage>
        <taxon>Eukaryota</taxon>
        <taxon>Fungi</taxon>
        <taxon>Dikarya</taxon>
        <taxon>Ascomycota</taxon>
        <taxon>Pezizomycotina</taxon>
        <taxon>Eurotiomycetes</taxon>
        <taxon>Eurotiomycetidae</taxon>
        <taxon>Eurotiales</taxon>
        <taxon>Trichocomaceae</taxon>
        <taxon>Talaromyces</taxon>
        <taxon>Talaromyces sect. Bacilispori</taxon>
    </lineage>
</organism>
<evidence type="ECO:0000256" key="6">
    <source>
        <dbReference type="ARBA" id="ARBA00031849"/>
    </source>
</evidence>
<dbReference type="GO" id="GO:0005739">
    <property type="term" value="C:mitochondrion"/>
    <property type="evidence" value="ECO:0007669"/>
    <property type="project" value="UniProtKB-SubCell"/>
</dbReference>
<comment type="subcellular location">
    <subcellularLocation>
        <location evidence="1">Mitochondrion</location>
    </subcellularLocation>
</comment>
<sequence>MFSTPSLYMLRQLAPAGWHQSRDIYRRCLSSKPGPAIFRMHENGYEQPIDENELFEYQRHRWLRDNGKELDKRYVKFDLTALITQASRTKKYMLDDWKCVKVVKLPEGDYNKVLLLIMDNGIRMIAQLPNPIAGPSFNMVASEVATRKFISSAIKSIPMPTVHRWNFDQNNPVGAEWFIEDKANGQPLRKFWFKMDCNAQLNIVRQVIEIERQLMSVKFPYHGSLYLKRWMVGRGDPYVLLRDMKIGKQLPFLEQLPGDEEKSKYTWDFAMGPSTDRMLYRGVRLGRQHHGPFNSLGQYARCIGQNERHYINNIRTNPLKLIEHFGGLDNAIEFYTLVSRFITASQFITKYVGADPSTISHPNLSLDNIFIDPKTQKIVCLTGWQGTVVSPPILKRPYPPFLDPEFETNSGSGTMRPRDLYKQLIQEIDPLRYQRIFSDPKDYAVRIAPLKLIRCASDTGDMFALREALQSFADHYDRITIENSYSRDLQPGFAELHQHAQEKLARSEFEMTFHLIQDGHKLPGSNIPYIPMDGRVLTEDFPSAERQCVEYRKHWMNTAAGDELRLALHKKIWPFDNSFNEDDAGVMRGDIKDHSREDATEELKRILDLVDKDLKQEDILSRK</sequence>
<reference evidence="7" key="1">
    <citation type="submission" date="2021-12" db="EMBL/GenBank/DDBJ databases">
        <title>Convergent genome expansion in fungi linked to evolution of root-endophyte symbiosis.</title>
        <authorList>
            <consortium name="DOE Joint Genome Institute"/>
            <person name="Ke Y.-H."/>
            <person name="Bonito G."/>
            <person name="Liao H.-L."/>
            <person name="Looney B."/>
            <person name="Rojas-Flechas A."/>
            <person name="Nash J."/>
            <person name="Hameed K."/>
            <person name="Schadt C."/>
            <person name="Martin F."/>
            <person name="Crous P.W."/>
            <person name="Miettinen O."/>
            <person name="Magnuson J.K."/>
            <person name="Labbe J."/>
            <person name="Jacobson D."/>
            <person name="Doktycz M.J."/>
            <person name="Veneault-Fourrey C."/>
            <person name="Kuo A."/>
            <person name="Mondo S."/>
            <person name="Calhoun S."/>
            <person name="Riley R."/>
            <person name="Ohm R."/>
            <person name="LaButti K."/>
            <person name="Andreopoulos B."/>
            <person name="Pangilinan J."/>
            <person name="Nolan M."/>
            <person name="Tritt A."/>
            <person name="Clum A."/>
            <person name="Lipzen A."/>
            <person name="Daum C."/>
            <person name="Barry K."/>
            <person name="Grigoriev I.V."/>
            <person name="Vilgalys R."/>
        </authorList>
    </citation>
    <scope>NUCLEOTIDE SEQUENCE</scope>
    <source>
        <strain evidence="7">PMI_201</strain>
    </source>
</reference>
<dbReference type="SUPFAM" id="SSF56112">
    <property type="entry name" value="Protein kinase-like (PK-like)"/>
    <property type="match status" value="1"/>
</dbReference>
<keyword evidence="4" id="KW-0809">Transit peptide</keyword>
<keyword evidence="8" id="KW-1185">Reference proteome</keyword>
<protein>
    <recommendedName>
        <fullName evidence="3">Altered inheritance of mitochondria protein 9, mitochondrial</fullName>
    </recommendedName>
    <alternativeName>
        <fullName evidence="6">Found in mitochondrial proteome protein 29</fullName>
    </alternativeName>
</protein>
<keyword evidence="5" id="KW-0496">Mitochondrion</keyword>
<dbReference type="PANTHER" id="PTHR36091">
    <property type="entry name" value="ALTERED INHERITANCE OF MITOCHONDRIA PROTEIN 9, MITOCHONDRIAL"/>
    <property type="match status" value="1"/>
</dbReference>
<dbReference type="InterPro" id="IPR011009">
    <property type="entry name" value="Kinase-like_dom_sf"/>
</dbReference>
<proteinExistence type="inferred from homology"/>
<dbReference type="GeneID" id="70240145"/>
<gene>
    <name evidence="7" type="ORF">BGW36DRAFT_199932</name>
</gene>
<dbReference type="PANTHER" id="PTHR36091:SF1">
    <property type="entry name" value="ALTERED INHERITANCE OF MITOCHONDRIA PROTEIN 9, MITOCHONDRIAL"/>
    <property type="match status" value="1"/>
</dbReference>
<evidence type="ECO:0000256" key="3">
    <source>
        <dbReference type="ARBA" id="ARBA00016197"/>
    </source>
</evidence>
<dbReference type="AlphaFoldDB" id="A0AAD4KMF2"/>
<evidence type="ECO:0000256" key="4">
    <source>
        <dbReference type="ARBA" id="ARBA00022946"/>
    </source>
</evidence>
<evidence type="ECO:0000313" key="8">
    <source>
        <dbReference type="Proteomes" id="UP001201262"/>
    </source>
</evidence>
<evidence type="ECO:0000313" key="7">
    <source>
        <dbReference type="EMBL" id="KAH8695295.1"/>
    </source>
</evidence>
<comment type="caution">
    <text evidence="7">The sequence shown here is derived from an EMBL/GenBank/DDBJ whole genome shotgun (WGS) entry which is preliminary data.</text>
</comment>
<accession>A0AAD4KMF2</accession>
<dbReference type="RefSeq" id="XP_046070437.1">
    <property type="nucleotide sequence ID" value="XM_046209858.1"/>
</dbReference>
<evidence type="ECO:0000256" key="2">
    <source>
        <dbReference type="ARBA" id="ARBA00005543"/>
    </source>
</evidence>
<dbReference type="Proteomes" id="UP001201262">
    <property type="component" value="Unassembled WGS sequence"/>
</dbReference>
<name>A0AAD4KMF2_9EURO</name>
<comment type="similarity">
    <text evidence="2">Belongs to the AIM9 family.</text>
</comment>